<feature type="domain" description="Mycothiol-dependent maleylpyruvate isomerase metal-binding" evidence="2">
    <location>
        <begin position="25"/>
        <end position="161"/>
    </location>
</feature>
<reference evidence="3 4" key="1">
    <citation type="journal article" date="2019" name="Emerg. Microbes Infect.">
        <title>Comprehensive subspecies identification of 175 nontuberculous mycobacteria species based on 7547 genomic profiles.</title>
        <authorList>
            <person name="Matsumoto Y."/>
            <person name="Kinjo T."/>
            <person name="Motooka D."/>
            <person name="Nabeya D."/>
            <person name="Jung N."/>
            <person name="Uechi K."/>
            <person name="Horii T."/>
            <person name="Iida T."/>
            <person name="Fujita J."/>
            <person name="Nakamura S."/>
        </authorList>
    </citation>
    <scope>NUCLEOTIDE SEQUENCE [LARGE SCALE GENOMIC DNA]</scope>
    <source>
        <strain evidence="3 4">JCM 17899</strain>
    </source>
</reference>
<evidence type="ECO:0000259" key="1">
    <source>
        <dbReference type="Pfam" id="PF07398"/>
    </source>
</evidence>
<accession>A0A7I7QR90</accession>
<evidence type="ECO:0008006" key="5">
    <source>
        <dbReference type="Google" id="ProtNLM"/>
    </source>
</evidence>
<feature type="domain" description="MDMPI C-terminal" evidence="1">
    <location>
        <begin position="180"/>
        <end position="269"/>
    </location>
</feature>
<dbReference type="Pfam" id="PF11716">
    <property type="entry name" value="MDMPI_N"/>
    <property type="match status" value="1"/>
</dbReference>
<dbReference type="NCBIfam" id="TIGR03083">
    <property type="entry name" value="maleylpyruvate isomerase family mycothiol-dependent enzyme"/>
    <property type="match status" value="1"/>
</dbReference>
<organism evidence="3 4">
    <name type="scientific">Mycolicibacterium sediminis</name>
    <dbReference type="NCBI Taxonomy" id="1286180"/>
    <lineage>
        <taxon>Bacteria</taxon>
        <taxon>Bacillati</taxon>
        <taxon>Actinomycetota</taxon>
        <taxon>Actinomycetes</taxon>
        <taxon>Mycobacteriales</taxon>
        <taxon>Mycobacteriaceae</taxon>
        <taxon>Mycolicibacterium</taxon>
    </lineage>
</organism>
<evidence type="ECO:0000313" key="3">
    <source>
        <dbReference type="EMBL" id="BBY28871.1"/>
    </source>
</evidence>
<protein>
    <recommendedName>
        <fullName evidence="5">Mycothiol-dependent maleylpyruvate isomerase metal-binding domain-containing protein</fullName>
    </recommendedName>
</protein>
<dbReference type="Proteomes" id="UP000467193">
    <property type="component" value="Chromosome"/>
</dbReference>
<dbReference type="EMBL" id="AP022588">
    <property type="protein sequence ID" value="BBY28871.1"/>
    <property type="molecule type" value="Genomic_DNA"/>
</dbReference>
<dbReference type="SUPFAM" id="SSF109854">
    <property type="entry name" value="DinB/YfiT-like putative metalloenzymes"/>
    <property type="match status" value="1"/>
</dbReference>
<dbReference type="GO" id="GO:0046872">
    <property type="term" value="F:metal ion binding"/>
    <property type="evidence" value="ECO:0007669"/>
    <property type="project" value="InterPro"/>
</dbReference>
<dbReference type="Pfam" id="PF07398">
    <property type="entry name" value="MDMPI_C"/>
    <property type="match status" value="1"/>
</dbReference>
<dbReference type="Gene3D" id="1.20.120.450">
    <property type="entry name" value="dinb family like domain"/>
    <property type="match status" value="1"/>
</dbReference>
<proteinExistence type="predicted"/>
<dbReference type="KEGG" id="msei:MSEDJ_29670"/>
<dbReference type="InterPro" id="IPR010872">
    <property type="entry name" value="MDMPI_C-term_domain"/>
</dbReference>
<sequence length="281" mass="30216">MLDVNSPSRPLTLLDKDEVTMSLGDVWGGIDAFMADVPEAGWLTATALPGWCVRDVVAHVVGTECMLLGLPTPDVDVSGLDHVRNPIGELNECWVRHLAADTGADVLTRFRDVTARRREALEAMSRDDWDAPTATPAGPDTYGRFMRIRIFDCWMHEHDVRDALSMPASAAELAGTTSRFALDEVAGSMGFVVGKRAGAPDGSRVALELTGPLERTIRVAVDGRAAVVDDFGGAEPTATITLDGLQFTRLCGGRPRGPVDVEYGGDVELGRRVVANLNYVI</sequence>
<gene>
    <name evidence="3" type="ORF">MSEDJ_29670</name>
</gene>
<dbReference type="AlphaFoldDB" id="A0A7I7QR90"/>
<dbReference type="InterPro" id="IPR024344">
    <property type="entry name" value="MDMPI_metal-binding"/>
</dbReference>
<evidence type="ECO:0000313" key="4">
    <source>
        <dbReference type="Proteomes" id="UP000467193"/>
    </source>
</evidence>
<dbReference type="InterPro" id="IPR017517">
    <property type="entry name" value="Maleyloyr_isom"/>
</dbReference>
<name>A0A7I7QR90_9MYCO</name>
<dbReference type="InterPro" id="IPR034660">
    <property type="entry name" value="DinB/YfiT-like"/>
</dbReference>
<evidence type="ECO:0000259" key="2">
    <source>
        <dbReference type="Pfam" id="PF11716"/>
    </source>
</evidence>
<keyword evidence="4" id="KW-1185">Reference proteome</keyword>